<organism evidence="2">
    <name type="scientific">marine sediment metagenome</name>
    <dbReference type="NCBI Taxonomy" id="412755"/>
    <lineage>
        <taxon>unclassified sequences</taxon>
        <taxon>metagenomes</taxon>
        <taxon>ecological metagenomes</taxon>
    </lineage>
</organism>
<name>A0A0F9QJJ5_9ZZZZ</name>
<accession>A0A0F9QJJ5</accession>
<comment type="caution">
    <text evidence="2">The sequence shown here is derived from an EMBL/GenBank/DDBJ whole genome shotgun (WGS) entry which is preliminary data.</text>
</comment>
<evidence type="ECO:0000256" key="1">
    <source>
        <dbReference type="SAM" id="MobiDB-lite"/>
    </source>
</evidence>
<feature type="region of interest" description="Disordered" evidence="1">
    <location>
        <begin position="1"/>
        <end position="36"/>
    </location>
</feature>
<protein>
    <submittedName>
        <fullName evidence="2">Uncharacterized protein</fullName>
    </submittedName>
</protein>
<evidence type="ECO:0000313" key="2">
    <source>
        <dbReference type="EMBL" id="KKN42664.1"/>
    </source>
</evidence>
<feature type="compositionally biased region" description="Polar residues" evidence="1">
    <location>
        <begin position="27"/>
        <end position="36"/>
    </location>
</feature>
<sequence>MTDKVEQQNGEYQPSKKEKNWLMGFGPSSQQRIHSSIQDPGLTMRLKSTRASIDLMADEPRLIQDVIMHDGVFVDQETGEKKQFVRTILVTPEGVACATTSDGVVQSLQELSQIYGCHRVTRTPRACDL</sequence>
<proteinExistence type="predicted"/>
<reference evidence="2" key="1">
    <citation type="journal article" date="2015" name="Nature">
        <title>Complex archaea that bridge the gap between prokaryotes and eukaryotes.</title>
        <authorList>
            <person name="Spang A."/>
            <person name="Saw J.H."/>
            <person name="Jorgensen S.L."/>
            <person name="Zaremba-Niedzwiedzka K."/>
            <person name="Martijn J."/>
            <person name="Lind A.E."/>
            <person name="van Eijk R."/>
            <person name="Schleper C."/>
            <person name="Guy L."/>
            <person name="Ettema T.J."/>
        </authorList>
    </citation>
    <scope>NUCLEOTIDE SEQUENCE</scope>
</reference>
<gene>
    <name evidence="2" type="ORF">LCGC14_0711160</name>
</gene>
<dbReference type="AlphaFoldDB" id="A0A0F9QJJ5"/>
<dbReference type="EMBL" id="LAZR01001566">
    <property type="protein sequence ID" value="KKN42664.1"/>
    <property type="molecule type" value="Genomic_DNA"/>
</dbReference>